<dbReference type="GO" id="GO:0004672">
    <property type="term" value="F:protein kinase activity"/>
    <property type="evidence" value="ECO:0007669"/>
    <property type="project" value="InterPro"/>
</dbReference>
<evidence type="ECO:0000313" key="3">
    <source>
        <dbReference type="Proteomes" id="UP000193240"/>
    </source>
</evidence>
<dbReference type="Pfam" id="PF13424">
    <property type="entry name" value="TPR_12"/>
    <property type="match status" value="2"/>
</dbReference>
<dbReference type="InterPro" id="IPR011009">
    <property type="entry name" value="Kinase-like_dom_sf"/>
</dbReference>
<dbReference type="OMA" id="LEGICWD"/>
<keyword evidence="3" id="KW-1185">Reference proteome</keyword>
<protein>
    <recommendedName>
        <fullName evidence="1">Protein kinase domain-containing protein</fullName>
    </recommendedName>
</protein>
<dbReference type="STRING" id="105696.A0A1Y2MB55"/>
<dbReference type="InterPro" id="IPR019734">
    <property type="entry name" value="TPR_rpt"/>
</dbReference>
<dbReference type="SMART" id="SM00028">
    <property type="entry name" value="TPR"/>
    <property type="match status" value="5"/>
</dbReference>
<dbReference type="PANTHER" id="PTHR46082:SF6">
    <property type="entry name" value="AAA+ ATPASE DOMAIN-CONTAINING PROTEIN-RELATED"/>
    <property type="match status" value="1"/>
</dbReference>
<dbReference type="InterPro" id="IPR000719">
    <property type="entry name" value="Prot_kinase_dom"/>
</dbReference>
<dbReference type="SUPFAM" id="SSF48452">
    <property type="entry name" value="TPR-like"/>
    <property type="match status" value="4"/>
</dbReference>
<proteinExistence type="predicted"/>
<dbReference type="PROSITE" id="PS00108">
    <property type="entry name" value="PROTEIN_KINASE_ST"/>
    <property type="match status" value="1"/>
</dbReference>
<dbReference type="Gene3D" id="1.10.510.10">
    <property type="entry name" value="Transferase(Phosphotransferase) domain 1"/>
    <property type="match status" value="1"/>
</dbReference>
<dbReference type="Proteomes" id="UP000193240">
    <property type="component" value="Unassembled WGS sequence"/>
</dbReference>
<reference evidence="2 3" key="1">
    <citation type="journal article" date="2017" name="Genome Announc.">
        <title>Genome sequence of the saprophytic ascomycete Epicoccum nigrum ICMP 19927 strain isolated from New Zealand.</title>
        <authorList>
            <person name="Fokin M."/>
            <person name="Fleetwood D."/>
            <person name="Weir B.S."/>
            <person name="Villas-Boas S.G."/>
        </authorList>
    </citation>
    <scope>NUCLEOTIDE SEQUENCE [LARGE SCALE GENOMIC DNA]</scope>
    <source>
        <strain evidence="2 3">ICMP 19927</strain>
    </source>
</reference>
<dbReference type="InterPro" id="IPR002885">
    <property type="entry name" value="PPR_rpt"/>
</dbReference>
<gene>
    <name evidence="2" type="ORF">B5807_01850</name>
</gene>
<dbReference type="InterPro" id="IPR053137">
    <property type="entry name" value="NLR-like"/>
</dbReference>
<dbReference type="AlphaFoldDB" id="A0A1Y2MB55"/>
<evidence type="ECO:0000259" key="1">
    <source>
        <dbReference type="PROSITE" id="PS50011"/>
    </source>
</evidence>
<feature type="domain" description="Protein kinase" evidence="1">
    <location>
        <begin position="50"/>
        <end position="358"/>
    </location>
</feature>
<dbReference type="InterPro" id="IPR011990">
    <property type="entry name" value="TPR-like_helical_dom_sf"/>
</dbReference>
<dbReference type="SUPFAM" id="SSF56112">
    <property type="entry name" value="Protein kinase-like (PK-like)"/>
    <property type="match status" value="1"/>
</dbReference>
<dbReference type="SMART" id="SM00220">
    <property type="entry name" value="S_TKc"/>
    <property type="match status" value="1"/>
</dbReference>
<dbReference type="Gene3D" id="1.25.40.10">
    <property type="entry name" value="Tetratricopeptide repeat domain"/>
    <property type="match status" value="4"/>
</dbReference>
<name>A0A1Y2MB55_EPING</name>
<dbReference type="Pfam" id="PF00069">
    <property type="entry name" value="Pkinase"/>
    <property type="match status" value="1"/>
</dbReference>
<dbReference type="InParanoid" id="A0A1Y2MB55"/>
<dbReference type="PROSITE" id="PS50011">
    <property type="entry name" value="PROTEIN_KINASE_DOM"/>
    <property type="match status" value="1"/>
</dbReference>
<sequence length="1279" mass="143299">MPTRRISRAIRRPCGTESQELRPTSESASLMDFLTVIQKQNVTILPLSYNKGLAILGRGLAGMIQQSTADVTTSLAFKEGVPSKHEYDTEQEQDWYSLLTEIVILQHPTINKNPHFVDLIGVSFYVEPCRGIEKWRAWPLLVTRKANMGDLNSVIRDISHSKLTDLTRLQLFAEIAEALHVLHSCGVAHGDIKPGNILVETQESEINCMLIDFGSSVVRGQVRLPTTDEPWSAPELDGQVGSLGYEEIAQTDIFACGLVLVHLLLPQDALQRKDLCLVRQPGQTDEQWTDLIGKIVHMKRSDGGKTIGARILEVVEGCDISEERKGILHDVVIFMICARAGGRSLPWDKISPHIEMFLSRSFENDKIGPVLSPPLAFNSPSLGHPDHIKFNLAEALGELDDVDYVLRANITQDITRKASGSACKTCKTDYTFQLAMCHAIGFGCARDVKSVQTLLSQSCRSQIDLDEAIKDISSTYRVPGKVDGAVLESFGIGVLVSAERSQEYQVSRRLEIAERSIRAEIRGREDAFGEHHCCNAKLRLELALVLKAQGRLKDAQFYQQGAVDVLTKRLGERHPSALLANIVLADIFSEQGLLHQAVELHYKVQPILSDVFGPEHPETITAQQILANTAALLGQYKQAEEICRGVVDARTKILSQTHPLTLRAQLNLISMLRAQGMLTEASSIMKRVEDLFHDTLAGDDLTNAYLNMVRAMLCKDLILLERAYECVTEATHALNRLNLPVNDPLRLSMLEVLASIHREKEDWKKEEAVLRQVLRAKGLFDDTHERNREHYTTKCLLVDSLLSQLKLDDAEALAKQILASHIQSIDADPENFISCERALAKVLTYRGQWEMAETRYQNLLSSCKTQLGVDNPLTWDVTYSLGKFLADQGLYNEAQAHYNAILQHFRDTSRLGKDASGVARQLSIAYKEAGHFMQARKICEEGIEWATATMSAEHAETLDLYNTLVDIYTQMGELSKAEDLHRTHLETQCQGTYMEIWVKDHLARLRKAQGRHQEAVALKIEAHQMILQRRGNMHPDVLKMGGSLLQEKMNSGVLSNEVVNEVLEFIDLKKQVLGEHHPSVLHTKSNLAYAFASNERLSEAEKLFHEIIEFGDAGRIQNPQFYASLLAKMAEVQFRMSDLEKAEEFERRGLELRQRTFGDKHRLVLLSMTNLASTLHARGEEIEAEKYLRLVVAGYGQLAKGGNMQLIYQYLKSRISLAAVLYSQKVPQHAEELIELYTTTIHAATLSGLPTEIVTVWKADLNHVLQDVSASDTAKELPV</sequence>
<accession>A0A1Y2MB55</accession>
<organism evidence="2 3">
    <name type="scientific">Epicoccum nigrum</name>
    <name type="common">Soil fungus</name>
    <name type="synonym">Epicoccum purpurascens</name>
    <dbReference type="NCBI Taxonomy" id="105696"/>
    <lineage>
        <taxon>Eukaryota</taxon>
        <taxon>Fungi</taxon>
        <taxon>Dikarya</taxon>
        <taxon>Ascomycota</taxon>
        <taxon>Pezizomycotina</taxon>
        <taxon>Dothideomycetes</taxon>
        <taxon>Pleosporomycetidae</taxon>
        <taxon>Pleosporales</taxon>
        <taxon>Pleosporineae</taxon>
        <taxon>Didymellaceae</taxon>
        <taxon>Epicoccum</taxon>
    </lineage>
</organism>
<dbReference type="GO" id="GO:0005524">
    <property type="term" value="F:ATP binding"/>
    <property type="evidence" value="ECO:0007669"/>
    <property type="project" value="InterPro"/>
</dbReference>
<evidence type="ECO:0000313" key="2">
    <source>
        <dbReference type="EMBL" id="OSS53221.1"/>
    </source>
</evidence>
<dbReference type="Pfam" id="PF01535">
    <property type="entry name" value="PPR"/>
    <property type="match status" value="2"/>
</dbReference>
<dbReference type="InterPro" id="IPR008271">
    <property type="entry name" value="Ser/Thr_kinase_AS"/>
</dbReference>
<dbReference type="PANTHER" id="PTHR46082">
    <property type="entry name" value="ATP/GTP-BINDING PROTEIN-RELATED"/>
    <property type="match status" value="1"/>
</dbReference>
<dbReference type="EMBL" id="KZ107839">
    <property type="protein sequence ID" value="OSS53221.1"/>
    <property type="molecule type" value="Genomic_DNA"/>
</dbReference>